<dbReference type="GO" id="GO:0008270">
    <property type="term" value="F:zinc ion binding"/>
    <property type="evidence" value="ECO:0007669"/>
    <property type="project" value="InterPro"/>
</dbReference>
<gene>
    <name evidence="3" type="ORF">RDB_LOCUS6588</name>
</gene>
<dbReference type="SUPFAM" id="SSF57701">
    <property type="entry name" value="Zn2/Cys6 DNA-binding domain"/>
    <property type="match status" value="1"/>
</dbReference>
<organism evidence="3 4">
    <name type="scientific">Rhizoctonia solani</name>
    <dbReference type="NCBI Taxonomy" id="456999"/>
    <lineage>
        <taxon>Eukaryota</taxon>
        <taxon>Fungi</taxon>
        <taxon>Dikarya</taxon>
        <taxon>Basidiomycota</taxon>
        <taxon>Agaricomycotina</taxon>
        <taxon>Agaricomycetes</taxon>
        <taxon>Cantharellales</taxon>
        <taxon>Ceratobasidiaceae</taxon>
        <taxon>Rhizoctonia</taxon>
    </lineage>
</organism>
<dbReference type="Pfam" id="PF00172">
    <property type="entry name" value="Zn_clus"/>
    <property type="match status" value="1"/>
</dbReference>
<dbReference type="EMBL" id="CAJMXA010000097">
    <property type="protein sequence ID" value="CAE6416057.1"/>
    <property type="molecule type" value="Genomic_DNA"/>
</dbReference>
<dbReference type="InterPro" id="IPR001138">
    <property type="entry name" value="Zn2Cys6_DnaBD"/>
</dbReference>
<evidence type="ECO:0000259" key="2">
    <source>
        <dbReference type="PROSITE" id="PS50048"/>
    </source>
</evidence>
<accession>A0A8H2X469</accession>
<dbReference type="SMART" id="SM00066">
    <property type="entry name" value="GAL4"/>
    <property type="match status" value="1"/>
</dbReference>
<dbReference type="GO" id="GO:0000981">
    <property type="term" value="F:DNA-binding transcription factor activity, RNA polymerase II-specific"/>
    <property type="evidence" value="ECO:0007669"/>
    <property type="project" value="InterPro"/>
</dbReference>
<dbReference type="PANTHER" id="PTHR37534:SF46">
    <property type="entry name" value="ZN(II)2CYS6 TRANSCRIPTION FACTOR (EUROFUNG)"/>
    <property type="match status" value="1"/>
</dbReference>
<dbReference type="InterPro" id="IPR036864">
    <property type="entry name" value="Zn2-C6_fun-type_DNA-bd_sf"/>
</dbReference>
<feature type="domain" description="Zn(2)-C6 fungal-type" evidence="2">
    <location>
        <begin position="13"/>
        <end position="41"/>
    </location>
</feature>
<dbReference type="PROSITE" id="PS00463">
    <property type="entry name" value="ZN2_CY6_FUNGAL_1"/>
    <property type="match status" value="1"/>
</dbReference>
<reference evidence="3" key="1">
    <citation type="submission" date="2021-01" db="EMBL/GenBank/DDBJ databases">
        <authorList>
            <person name="Kaushik A."/>
        </authorList>
    </citation>
    <scope>NUCLEOTIDE SEQUENCE</scope>
    <source>
        <strain evidence="3">AG6-10EEA</strain>
    </source>
</reference>
<sequence>MTRKNRPGPKGTSCLTCKRRRKKCDQGVPFCERCEKGGFECLGYEHNSDRRISVTIQPHLVPAKPTEVNDSHSYSKQMELGGEKRILEEPSHLRGWSEATIATTSAPDFLNFVNECSNGETNSSVMQSYHSTAAIVAFTEKSVQTKSAARVLDDSIVKPLSPYSGPEPQLWEYQDDISPHAMQSTHKPTGGPTLSLWKLADLCTRLPSSPPDPLRAFLSDPAFDEYMVAQHGRLVGQWYFKTLSNHRKHFQQWLFSRLQNRLTSFSRWIALIGMGICEAFLTGDTSQHRFHKLWIEHIHGFLKRELYSDTTSSEIQNRRLDWIHVSLLKTVVDQTSHIYQLLQSAAPVFLELVFSDPTFWPNDCDPTYVPLLNVLTLGSRELAFFVLMDCTSSMAFGLPQQIEYDTAVYSRSCSPPHQWAHGSPIEFQVILADINACRDKSPTARNWKEVEHLLLTWQSLPSEDTFTESWMTIACERFAITFSGLSDVLDASPYAIYYQMTHGFSTT</sequence>
<evidence type="ECO:0000313" key="4">
    <source>
        <dbReference type="Proteomes" id="UP000663853"/>
    </source>
</evidence>
<proteinExistence type="predicted"/>
<comment type="caution">
    <text evidence="3">The sequence shown here is derived from an EMBL/GenBank/DDBJ whole genome shotgun (WGS) entry which is preliminary data.</text>
</comment>
<keyword evidence="1" id="KW-0539">Nucleus</keyword>
<dbReference type="Proteomes" id="UP000663853">
    <property type="component" value="Unassembled WGS sequence"/>
</dbReference>
<dbReference type="CDD" id="cd00067">
    <property type="entry name" value="GAL4"/>
    <property type="match status" value="1"/>
</dbReference>
<evidence type="ECO:0000256" key="1">
    <source>
        <dbReference type="ARBA" id="ARBA00023242"/>
    </source>
</evidence>
<evidence type="ECO:0000313" key="3">
    <source>
        <dbReference type="EMBL" id="CAE6416057.1"/>
    </source>
</evidence>
<dbReference type="Gene3D" id="4.10.240.10">
    <property type="entry name" value="Zn(2)-C6 fungal-type DNA-binding domain"/>
    <property type="match status" value="1"/>
</dbReference>
<dbReference type="PROSITE" id="PS50048">
    <property type="entry name" value="ZN2_CY6_FUNGAL_2"/>
    <property type="match status" value="1"/>
</dbReference>
<name>A0A8H2X469_9AGAM</name>
<protein>
    <recommendedName>
        <fullName evidence="2">Zn(2)-C6 fungal-type domain-containing protein</fullName>
    </recommendedName>
</protein>
<dbReference type="AlphaFoldDB" id="A0A8H2X469"/>
<dbReference type="PANTHER" id="PTHR37534">
    <property type="entry name" value="TRANSCRIPTIONAL ACTIVATOR PROTEIN UGA3"/>
    <property type="match status" value="1"/>
</dbReference>